<feature type="non-terminal residue" evidence="1">
    <location>
        <position position="70"/>
    </location>
</feature>
<sequence length="70" mass="7585">MDDAGAPKYAHRRGQVQHVAPEDACLLEWGMEPGRAWLQAVDRFGRLTASPLVRVLRAWGGKAQVDASGG</sequence>
<dbReference type="EMBL" id="RAWG01000554">
    <property type="protein sequence ID" value="RKH27790.1"/>
    <property type="molecule type" value="Genomic_DNA"/>
</dbReference>
<reference evidence="2" key="1">
    <citation type="submission" date="2018-09" db="EMBL/GenBank/DDBJ databases">
        <authorList>
            <person name="Livingstone P.G."/>
            <person name="Whitworth D.E."/>
        </authorList>
    </citation>
    <scope>NUCLEOTIDE SEQUENCE [LARGE SCALE GENOMIC DNA]</scope>
    <source>
        <strain evidence="2">CA040B</strain>
    </source>
</reference>
<name>A0A3A8M751_9BACT</name>
<proteinExistence type="predicted"/>
<evidence type="ECO:0000313" key="1">
    <source>
        <dbReference type="EMBL" id="RKH27790.1"/>
    </source>
</evidence>
<dbReference type="AlphaFoldDB" id="A0A3A8M751"/>
<comment type="caution">
    <text evidence="1">The sequence shown here is derived from an EMBL/GenBank/DDBJ whole genome shotgun (WGS) entry which is preliminary data.</text>
</comment>
<evidence type="ECO:0000313" key="2">
    <source>
        <dbReference type="Proteomes" id="UP000273405"/>
    </source>
</evidence>
<accession>A0A3A8M751</accession>
<gene>
    <name evidence="1" type="ORF">D7X12_40560</name>
</gene>
<organism evidence="1 2">
    <name type="scientific">Corallococcus sicarius</name>
    <dbReference type="NCBI Taxonomy" id="2316726"/>
    <lineage>
        <taxon>Bacteria</taxon>
        <taxon>Pseudomonadati</taxon>
        <taxon>Myxococcota</taxon>
        <taxon>Myxococcia</taxon>
        <taxon>Myxococcales</taxon>
        <taxon>Cystobacterineae</taxon>
        <taxon>Myxococcaceae</taxon>
        <taxon>Corallococcus</taxon>
    </lineage>
</organism>
<dbReference type="Proteomes" id="UP000273405">
    <property type="component" value="Unassembled WGS sequence"/>
</dbReference>
<keyword evidence="2" id="KW-1185">Reference proteome</keyword>
<protein>
    <submittedName>
        <fullName evidence="1">Uncharacterized protein</fullName>
    </submittedName>
</protein>